<reference evidence="2 3" key="1">
    <citation type="journal article" date="2018" name="Biotechnol. Biofuels">
        <title>Integrative visual omics of the white-rot fungus Polyporus brumalis exposes the biotechnological potential of its oxidative enzymes for delignifying raw plant biomass.</title>
        <authorList>
            <person name="Miyauchi S."/>
            <person name="Rancon A."/>
            <person name="Drula E."/>
            <person name="Hage H."/>
            <person name="Chaduli D."/>
            <person name="Favel A."/>
            <person name="Grisel S."/>
            <person name="Henrissat B."/>
            <person name="Herpoel-Gimbert I."/>
            <person name="Ruiz-Duenas F.J."/>
            <person name="Chevret D."/>
            <person name="Hainaut M."/>
            <person name="Lin J."/>
            <person name="Wang M."/>
            <person name="Pangilinan J."/>
            <person name="Lipzen A."/>
            <person name="Lesage-Meessen L."/>
            <person name="Navarro D."/>
            <person name="Riley R."/>
            <person name="Grigoriev I.V."/>
            <person name="Zhou S."/>
            <person name="Raouche S."/>
            <person name="Rosso M.N."/>
        </authorList>
    </citation>
    <scope>NUCLEOTIDE SEQUENCE [LARGE SCALE GENOMIC DNA]</scope>
    <source>
        <strain evidence="2 3">BRFM 1820</strain>
    </source>
</reference>
<feature type="compositionally biased region" description="Basic and acidic residues" evidence="1">
    <location>
        <begin position="287"/>
        <end position="298"/>
    </location>
</feature>
<dbReference type="AlphaFoldDB" id="A0A371CL81"/>
<sequence>MIYELTSRKTSAMSERVPTHGRLSGVSLASCHHLASPLFVSLFLYAGVSFSATSIHALRPKFSPGTLGTRALETRHNSGGRTAWARAECGENLGVCATIEVSPEATGQDLAVTTVRRAQQAIQRTKILAKDRDSVRSTSGRADSAEKTERDSLTSNRHSTLRRHGRPSSSKERTWKLAGQYGKHSRAEDHSLRSSARTCTAHPPSSPSSDGVTPASGARQYGPGRLPESTDGMPGSANRVVTDVLTTSSELQGVDLEASSEDALRASSFLHKLRRTLFSQRSSTPRETAREHRWDPGA</sequence>
<evidence type="ECO:0000313" key="3">
    <source>
        <dbReference type="Proteomes" id="UP000256964"/>
    </source>
</evidence>
<feature type="region of interest" description="Disordered" evidence="1">
    <location>
        <begin position="129"/>
        <end position="237"/>
    </location>
</feature>
<name>A0A371CL81_9APHY</name>
<evidence type="ECO:0000313" key="2">
    <source>
        <dbReference type="EMBL" id="RDX41035.1"/>
    </source>
</evidence>
<accession>A0A371CL81</accession>
<keyword evidence="3" id="KW-1185">Reference proteome</keyword>
<feature type="region of interest" description="Disordered" evidence="1">
    <location>
        <begin position="279"/>
        <end position="298"/>
    </location>
</feature>
<evidence type="ECO:0000256" key="1">
    <source>
        <dbReference type="SAM" id="MobiDB-lite"/>
    </source>
</evidence>
<dbReference type="EMBL" id="KZ857526">
    <property type="protein sequence ID" value="RDX41035.1"/>
    <property type="molecule type" value="Genomic_DNA"/>
</dbReference>
<organism evidence="2 3">
    <name type="scientific">Lentinus brumalis</name>
    <dbReference type="NCBI Taxonomy" id="2498619"/>
    <lineage>
        <taxon>Eukaryota</taxon>
        <taxon>Fungi</taxon>
        <taxon>Dikarya</taxon>
        <taxon>Basidiomycota</taxon>
        <taxon>Agaricomycotina</taxon>
        <taxon>Agaricomycetes</taxon>
        <taxon>Polyporales</taxon>
        <taxon>Polyporaceae</taxon>
        <taxon>Lentinus</taxon>
    </lineage>
</organism>
<gene>
    <name evidence="2" type="ORF">OH76DRAFT_255655</name>
</gene>
<protein>
    <submittedName>
        <fullName evidence="2">Uncharacterized protein</fullName>
    </submittedName>
</protein>
<dbReference type="Proteomes" id="UP000256964">
    <property type="component" value="Unassembled WGS sequence"/>
</dbReference>
<proteinExistence type="predicted"/>
<feature type="compositionally biased region" description="Basic and acidic residues" evidence="1">
    <location>
        <begin position="143"/>
        <end position="152"/>
    </location>
</feature>